<dbReference type="AlphaFoldDB" id="X0V141"/>
<name>X0V141_9ZZZZ</name>
<gene>
    <name evidence="1" type="ORF">S01H1_35455</name>
</gene>
<sequence length="113" mass="12381">MNVPGTYSTIDGNTNTDKCSTINYPAGNYCANYTRSGYSKWHLPAIDEVSLLWANRLSLGSAGIPATLADNFWSSTSMDDFIVYTVDWTNGNTNSTVQKSSTATGIPFRRVPR</sequence>
<evidence type="ECO:0008006" key="2">
    <source>
        <dbReference type="Google" id="ProtNLM"/>
    </source>
</evidence>
<protein>
    <recommendedName>
        <fullName evidence="2">DUF1566 domain-containing protein</fullName>
    </recommendedName>
</protein>
<comment type="caution">
    <text evidence="1">The sequence shown here is derived from an EMBL/GenBank/DDBJ whole genome shotgun (WGS) entry which is preliminary data.</text>
</comment>
<proteinExistence type="predicted"/>
<dbReference type="EMBL" id="BARS01022161">
    <property type="protein sequence ID" value="GAG11800.1"/>
    <property type="molecule type" value="Genomic_DNA"/>
</dbReference>
<reference evidence="1" key="1">
    <citation type="journal article" date="2014" name="Front. Microbiol.">
        <title>High frequency of phylogenetically diverse reductive dehalogenase-homologous genes in deep subseafloor sedimentary metagenomes.</title>
        <authorList>
            <person name="Kawai M."/>
            <person name="Futagami T."/>
            <person name="Toyoda A."/>
            <person name="Takaki Y."/>
            <person name="Nishi S."/>
            <person name="Hori S."/>
            <person name="Arai W."/>
            <person name="Tsubouchi T."/>
            <person name="Morono Y."/>
            <person name="Uchiyama I."/>
            <person name="Ito T."/>
            <person name="Fujiyama A."/>
            <person name="Inagaki F."/>
            <person name="Takami H."/>
        </authorList>
    </citation>
    <scope>NUCLEOTIDE SEQUENCE</scope>
    <source>
        <strain evidence="1">Expedition CK06-06</strain>
    </source>
</reference>
<accession>X0V141</accession>
<evidence type="ECO:0000313" key="1">
    <source>
        <dbReference type="EMBL" id="GAG11800.1"/>
    </source>
</evidence>
<organism evidence="1">
    <name type="scientific">marine sediment metagenome</name>
    <dbReference type="NCBI Taxonomy" id="412755"/>
    <lineage>
        <taxon>unclassified sequences</taxon>
        <taxon>metagenomes</taxon>
        <taxon>ecological metagenomes</taxon>
    </lineage>
</organism>